<dbReference type="AlphaFoldDB" id="K1QLI2"/>
<keyword evidence="7" id="KW-1133">Transmembrane helix</keyword>
<protein>
    <submittedName>
        <fullName evidence="11">Toll-like receptor 6</fullName>
    </submittedName>
</protein>
<reference evidence="11" key="1">
    <citation type="journal article" date="2012" name="Nature">
        <title>The oyster genome reveals stress adaptation and complexity of shell formation.</title>
        <authorList>
            <person name="Zhang G."/>
            <person name="Fang X."/>
            <person name="Guo X."/>
            <person name="Li L."/>
            <person name="Luo R."/>
            <person name="Xu F."/>
            <person name="Yang P."/>
            <person name="Zhang L."/>
            <person name="Wang X."/>
            <person name="Qi H."/>
            <person name="Xiong Z."/>
            <person name="Que H."/>
            <person name="Xie Y."/>
            <person name="Holland P.W."/>
            <person name="Paps J."/>
            <person name="Zhu Y."/>
            <person name="Wu F."/>
            <person name="Chen Y."/>
            <person name="Wang J."/>
            <person name="Peng C."/>
            <person name="Meng J."/>
            <person name="Yang L."/>
            <person name="Liu J."/>
            <person name="Wen B."/>
            <person name="Zhang N."/>
            <person name="Huang Z."/>
            <person name="Zhu Q."/>
            <person name="Feng Y."/>
            <person name="Mount A."/>
            <person name="Hedgecock D."/>
            <person name="Xu Z."/>
            <person name="Liu Y."/>
            <person name="Domazet-Loso T."/>
            <person name="Du Y."/>
            <person name="Sun X."/>
            <person name="Zhang S."/>
            <person name="Liu B."/>
            <person name="Cheng P."/>
            <person name="Jiang X."/>
            <person name="Li J."/>
            <person name="Fan D."/>
            <person name="Wang W."/>
            <person name="Fu W."/>
            <person name="Wang T."/>
            <person name="Wang B."/>
            <person name="Zhang J."/>
            <person name="Peng Z."/>
            <person name="Li Y."/>
            <person name="Li N."/>
            <person name="Wang J."/>
            <person name="Chen M."/>
            <person name="He Y."/>
            <person name="Tan F."/>
            <person name="Song X."/>
            <person name="Zheng Q."/>
            <person name="Huang R."/>
            <person name="Yang H."/>
            <person name="Du X."/>
            <person name="Chen L."/>
            <person name="Yang M."/>
            <person name="Gaffney P.M."/>
            <person name="Wang S."/>
            <person name="Luo L."/>
            <person name="She Z."/>
            <person name="Ming Y."/>
            <person name="Huang W."/>
            <person name="Zhang S."/>
            <person name="Huang B."/>
            <person name="Zhang Y."/>
            <person name="Qu T."/>
            <person name="Ni P."/>
            <person name="Miao G."/>
            <person name="Wang J."/>
            <person name="Wang Q."/>
            <person name="Steinberg C.E."/>
            <person name="Wang H."/>
            <person name="Li N."/>
            <person name="Qian L."/>
            <person name="Zhang G."/>
            <person name="Li Y."/>
            <person name="Yang H."/>
            <person name="Liu X."/>
            <person name="Wang J."/>
            <person name="Yin Y."/>
            <person name="Wang J."/>
        </authorList>
    </citation>
    <scope>NUCLEOTIDE SEQUENCE [LARGE SCALE GENOMIC DNA]</scope>
    <source>
        <strain evidence="11">05x7-T-G4-1.051#20</strain>
    </source>
</reference>
<keyword evidence="5" id="KW-0732">Signal</keyword>
<evidence type="ECO:0000256" key="6">
    <source>
        <dbReference type="ARBA" id="ARBA00022737"/>
    </source>
</evidence>
<comment type="subcellular location">
    <subcellularLocation>
        <location evidence="1">Membrane</location>
        <topology evidence="1">Single-pass membrane protein</topology>
    </subcellularLocation>
</comment>
<evidence type="ECO:0000256" key="10">
    <source>
        <dbReference type="ARBA" id="ARBA00023180"/>
    </source>
</evidence>
<dbReference type="SUPFAM" id="SSF52058">
    <property type="entry name" value="L domain-like"/>
    <property type="match status" value="1"/>
</dbReference>
<evidence type="ECO:0000256" key="8">
    <source>
        <dbReference type="ARBA" id="ARBA00023136"/>
    </source>
</evidence>
<dbReference type="Gene3D" id="3.40.50.10140">
    <property type="entry name" value="Toll/interleukin-1 receptor homology (TIR) domain"/>
    <property type="match status" value="1"/>
</dbReference>
<evidence type="ECO:0000256" key="1">
    <source>
        <dbReference type="ARBA" id="ARBA00004167"/>
    </source>
</evidence>
<gene>
    <name evidence="11" type="ORF">CGI_10021739</name>
</gene>
<dbReference type="InterPro" id="IPR035897">
    <property type="entry name" value="Toll_tir_struct_dom_sf"/>
</dbReference>
<dbReference type="SMART" id="SM00369">
    <property type="entry name" value="LRR_TYP"/>
    <property type="match status" value="4"/>
</dbReference>
<dbReference type="EMBL" id="JH823219">
    <property type="protein sequence ID" value="EKC34753.1"/>
    <property type="molecule type" value="Genomic_DNA"/>
</dbReference>
<comment type="similarity">
    <text evidence="2">Belongs to the Toll-like receptor family.</text>
</comment>
<keyword evidence="4" id="KW-0812">Transmembrane</keyword>
<evidence type="ECO:0000256" key="3">
    <source>
        <dbReference type="ARBA" id="ARBA00022614"/>
    </source>
</evidence>
<dbReference type="PANTHER" id="PTHR24365:SF541">
    <property type="entry name" value="PROTEIN TOLL-RELATED"/>
    <property type="match status" value="1"/>
</dbReference>
<dbReference type="InParanoid" id="K1QLI2"/>
<name>K1QLI2_MAGGI</name>
<dbReference type="PROSITE" id="PS50104">
    <property type="entry name" value="TIR"/>
    <property type="match status" value="1"/>
</dbReference>
<keyword evidence="3" id="KW-0433">Leucine-rich repeat</keyword>
<evidence type="ECO:0000313" key="11">
    <source>
        <dbReference type="EMBL" id="EKC34753.1"/>
    </source>
</evidence>
<proteinExistence type="inferred from homology"/>
<dbReference type="Pfam" id="PF01582">
    <property type="entry name" value="TIR"/>
    <property type="match status" value="1"/>
</dbReference>
<dbReference type="Gene3D" id="3.80.10.10">
    <property type="entry name" value="Ribonuclease Inhibitor"/>
    <property type="match status" value="1"/>
</dbReference>
<dbReference type="SUPFAM" id="SSF52200">
    <property type="entry name" value="Toll/Interleukin receptor TIR domain"/>
    <property type="match status" value="1"/>
</dbReference>
<dbReference type="InterPro" id="IPR032675">
    <property type="entry name" value="LRR_dom_sf"/>
</dbReference>
<evidence type="ECO:0000256" key="9">
    <source>
        <dbReference type="ARBA" id="ARBA00023170"/>
    </source>
</evidence>
<evidence type="ECO:0000256" key="7">
    <source>
        <dbReference type="ARBA" id="ARBA00022989"/>
    </source>
</evidence>
<dbReference type="PROSITE" id="PS51450">
    <property type="entry name" value="LRR"/>
    <property type="match status" value="2"/>
</dbReference>
<dbReference type="GO" id="GO:0007165">
    <property type="term" value="P:signal transduction"/>
    <property type="evidence" value="ECO:0007669"/>
    <property type="project" value="InterPro"/>
</dbReference>
<dbReference type="GO" id="GO:0005886">
    <property type="term" value="C:plasma membrane"/>
    <property type="evidence" value="ECO:0007669"/>
    <property type="project" value="TreeGrafter"/>
</dbReference>
<accession>K1QLI2</accession>
<evidence type="ECO:0000256" key="5">
    <source>
        <dbReference type="ARBA" id="ARBA00022729"/>
    </source>
</evidence>
<keyword evidence="8" id="KW-0472">Membrane</keyword>
<dbReference type="GO" id="GO:0038023">
    <property type="term" value="F:signaling receptor activity"/>
    <property type="evidence" value="ECO:0007669"/>
    <property type="project" value="TreeGrafter"/>
</dbReference>
<sequence length="1028" mass="117682">MFAKSFFDKSRIDSDGKLKIPFIIRGTDGGSTLGLGAVNYMSVTDTSASSQNMISDSDDTGIVNMFPKSTSEWGSNFVEKLGVRCRQCDIFEIIVNRWRLFNLFDEDYLEVESCSNACDLEANYDSLEDMSTEKAFPPEVQWRMRVRTQENDILREPLISKWFLGKLTEINHCIASIISQNEPGGVVSELKYQVLFEKVLQAFGLSTLSHPFIVTQKAQILGRTTSSKADILCCRDDLENPVIFVCEVKKALSNEDDNLPPPPTKRPRATCSTLDDVDTCDSGNQWSWSQHIGELFVYLEQSPISDRILGFTIEKTLCPSDGSSGLGTIQCGFQIQETNGKPPYWSCSEFAQVVSTFSSLLFDGRGKEVNGFAFTKPFENLTSLSQLEFEILNDFELTNASFQGLRLSPIHSINMEFSNYVPCDVTEDLFCSFPYLNESIRIDFGGNCNLYTALKSVKCLQNRTIQKLDMESNKANFEIDIVTLDNESFQYLVNICVRVLLLDNNSIAKIMTNIMHTTLWSCLNTFGLSRNSIQTVDSYTLASYLTLPVLQDWDVCCQNLPTSRSLIAIENYQNLQVTQHKAFSLNISLPKKLKFFDYSNNYIHPPDNGIKDVTFIAESLEELRLAKTNFPLRFKSILTFPSLRFLDLSENDFSDINPYILQGVKNIRQLRAVNVQFNFNLISESLFKNLKYLTNLDISRNSLNFLPQSLLRDQKLSLKELNLDHNMFSSLSSSLKQFTNLRKLYVRYNLISKINEKDQELFKSLTSILIYIEGNPISCTCSNIQSLKWMKDHQHLFSDLSKTKCVGSNNLTVELFNENKWLLKFELICQATDWLIFSIVLIVSTLTMLIILAAIKKYHVHLEYVILRVKQRLMPVGDHVCVEGDFQYDVYISYNDDDTSWVANNLNPKLESLNIKAWFKEKDSIPGGWESEEIVNCINDSRKVMFIVSESFLDKGWHSYAVQMAITHAFHNQRQRSIMVIIKDGLPLERLPKEFKHIWWCIEHLRWPEDETNDETLLLNLSNVLVSE</sequence>
<evidence type="ECO:0000256" key="4">
    <source>
        <dbReference type="ARBA" id="ARBA00022692"/>
    </source>
</evidence>
<dbReference type="HOGENOM" id="CLU_294784_0_0_1"/>
<keyword evidence="6" id="KW-0677">Repeat</keyword>
<dbReference type="PANTHER" id="PTHR24365">
    <property type="entry name" value="TOLL-LIKE RECEPTOR"/>
    <property type="match status" value="1"/>
</dbReference>
<keyword evidence="9 11" id="KW-0675">Receptor</keyword>
<keyword evidence="10" id="KW-0325">Glycoprotein</keyword>
<dbReference type="SMART" id="SM00255">
    <property type="entry name" value="TIR"/>
    <property type="match status" value="1"/>
</dbReference>
<dbReference type="InterPro" id="IPR001611">
    <property type="entry name" value="Leu-rich_rpt"/>
</dbReference>
<evidence type="ECO:0000256" key="2">
    <source>
        <dbReference type="ARBA" id="ARBA00009634"/>
    </source>
</evidence>
<dbReference type="InterPro" id="IPR000157">
    <property type="entry name" value="TIR_dom"/>
</dbReference>
<dbReference type="InterPro" id="IPR003591">
    <property type="entry name" value="Leu-rich_rpt_typical-subtyp"/>
</dbReference>
<organism evidence="11">
    <name type="scientific">Magallana gigas</name>
    <name type="common">Pacific oyster</name>
    <name type="synonym">Crassostrea gigas</name>
    <dbReference type="NCBI Taxonomy" id="29159"/>
    <lineage>
        <taxon>Eukaryota</taxon>
        <taxon>Metazoa</taxon>
        <taxon>Spiralia</taxon>
        <taxon>Lophotrochozoa</taxon>
        <taxon>Mollusca</taxon>
        <taxon>Bivalvia</taxon>
        <taxon>Autobranchia</taxon>
        <taxon>Pteriomorphia</taxon>
        <taxon>Ostreida</taxon>
        <taxon>Ostreoidea</taxon>
        <taxon>Ostreidae</taxon>
        <taxon>Magallana</taxon>
    </lineage>
</organism>